<dbReference type="AlphaFoldDB" id="A0A7G9GMK7"/>
<evidence type="ECO:0000256" key="1">
    <source>
        <dbReference type="SAM" id="Phobius"/>
    </source>
</evidence>
<dbReference type="EMBL" id="CP060636">
    <property type="protein sequence ID" value="QNM12039.1"/>
    <property type="molecule type" value="Genomic_DNA"/>
</dbReference>
<feature type="transmembrane region" description="Helical" evidence="1">
    <location>
        <begin position="63"/>
        <end position="79"/>
    </location>
</feature>
<accession>A0A7G9GMK7</accession>
<keyword evidence="1" id="KW-1133">Transmembrane helix</keyword>
<proteinExistence type="predicted"/>
<dbReference type="KEGG" id="ehn:H9Q80_17620"/>
<feature type="transmembrane region" description="Helical" evidence="1">
    <location>
        <begin position="9"/>
        <end position="26"/>
    </location>
</feature>
<gene>
    <name evidence="2" type="ORF">H9Q80_17620</name>
</gene>
<dbReference type="RefSeq" id="WP_117453672.1">
    <property type="nucleotide sequence ID" value="NZ_CP060636.1"/>
</dbReference>
<keyword evidence="1" id="KW-0472">Membrane</keyword>
<protein>
    <submittedName>
        <fullName evidence="2">Uncharacterized protein</fullName>
    </submittedName>
</protein>
<reference evidence="2 3" key="1">
    <citation type="submission" date="2020-08" db="EMBL/GenBank/DDBJ databases">
        <authorList>
            <person name="Liu C."/>
            <person name="Sun Q."/>
        </authorList>
    </citation>
    <scope>NUCLEOTIDE SEQUENCE [LARGE SCALE GENOMIC DNA]</scope>
    <source>
        <strain evidence="2 3">NSJ-61</strain>
    </source>
</reference>
<dbReference type="Proteomes" id="UP000515856">
    <property type="component" value="Chromosome"/>
</dbReference>
<name>A0A7G9GMK7_9FIRM</name>
<evidence type="ECO:0000313" key="3">
    <source>
        <dbReference type="Proteomes" id="UP000515856"/>
    </source>
</evidence>
<keyword evidence="3" id="KW-1185">Reference proteome</keyword>
<evidence type="ECO:0000313" key="2">
    <source>
        <dbReference type="EMBL" id="QNM12039.1"/>
    </source>
</evidence>
<organism evidence="2 3">
    <name type="scientific">[Eubacterium] hominis</name>
    <dbReference type="NCBI Taxonomy" id="2764325"/>
    <lineage>
        <taxon>Bacteria</taxon>
        <taxon>Bacillati</taxon>
        <taxon>Bacillota</taxon>
        <taxon>Erysipelotrichia</taxon>
        <taxon>Erysipelotrichales</taxon>
        <taxon>Erysipelotrichaceae</taxon>
        <taxon>Amedibacillus</taxon>
    </lineage>
</organism>
<sequence>MKKKYRKLIIYGVAGILFFFLLSLVFPGLMFIAKTGALLVYAGVSFTQILMMRNMHEDVEKPIIFTIAVTLIMGYLLFFV</sequence>
<keyword evidence="1" id="KW-0812">Transmembrane</keyword>